<dbReference type="AlphaFoldDB" id="W6MV22"/>
<feature type="domain" description="AB hydrolase-1" evidence="3">
    <location>
        <begin position="41"/>
        <end position="278"/>
    </location>
</feature>
<keyword evidence="5" id="KW-1185">Reference proteome</keyword>
<comment type="similarity">
    <text evidence="1">Belongs to the AB hydrolase superfamily.</text>
</comment>
<dbReference type="InterPro" id="IPR029058">
    <property type="entry name" value="AB_hydrolase_fold"/>
</dbReference>
<reference evidence="4" key="1">
    <citation type="submission" date="2013-12" db="EMBL/GenBank/DDBJ databases">
        <authorList>
            <person name="Genoscope - CEA"/>
        </authorList>
    </citation>
    <scope>NUCLEOTIDE SEQUENCE</scope>
    <source>
        <strain evidence="4">CBS 1993</strain>
    </source>
</reference>
<evidence type="ECO:0000256" key="1">
    <source>
        <dbReference type="ARBA" id="ARBA00008645"/>
    </source>
</evidence>
<evidence type="ECO:0000256" key="2">
    <source>
        <dbReference type="ARBA" id="ARBA00022801"/>
    </source>
</evidence>
<accession>W6MV22</accession>
<dbReference type="PANTHER" id="PTHR46118">
    <property type="entry name" value="PROTEIN ABHD11"/>
    <property type="match status" value="1"/>
</dbReference>
<dbReference type="EMBL" id="HG793126">
    <property type="protein sequence ID" value="CDK26020.1"/>
    <property type="molecule type" value="Genomic_DNA"/>
</dbReference>
<proteinExistence type="inferred from homology"/>
<dbReference type="Proteomes" id="UP000019384">
    <property type="component" value="Unassembled WGS sequence"/>
</dbReference>
<evidence type="ECO:0000313" key="4">
    <source>
        <dbReference type="EMBL" id="CDK26020.1"/>
    </source>
</evidence>
<evidence type="ECO:0000259" key="3">
    <source>
        <dbReference type="Pfam" id="PF00561"/>
    </source>
</evidence>
<dbReference type="STRING" id="1382522.W6MV22"/>
<sequence>MIVTRSCFSRLFSRQFSQSATIDTVPLVFDKHAGPESPNAPIVFLHGLFGSRLNNRSVSKQLAKRLLRDVYCVDLRNHGDSPHNSRHDYPALAADVARFFEDHSLENPIVIGHSMGAKTAMALVLEHPRLCSMMIAVDNAPVDNSGYFGTGFSKFGKYARQMRIVEQRCHSSKEADAVLAQVEDSLPVRQFLMSNLKRKGDHYTSRVPLEILAKSLDNVGAFPFDPLYSRWTGPSLFVRGADSPYISDEMVVEIGKFFPNFEVRDVQGAGHWLISEKPKEFIDIVVEYIERIEDE</sequence>
<dbReference type="SUPFAM" id="SSF53474">
    <property type="entry name" value="alpha/beta-Hydrolases"/>
    <property type="match status" value="1"/>
</dbReference>
<protein>
    <recommendedName>
        <fullName evidence="3">AB hydrolase-1 domain-containing protein</fullName>
    </recommendedName>
</protein>
<dbReference type="FunFam" id="3.40.50.1820:FF:000039">
    <property type="entry name" value="Esterase ybfF"/>
    <property type="match status" value="1"/>
</dbReference>
<dbReference type="GO" id="GO:0052689">
    <property type="term" value="F:carboxylic ester hydrolase activity"/>
    <property type="evidence" value="ECO:0007669"/>
    <property type="project" value="TreeGrafter"/>
</dbReference>
<dbReference type="PANTHER" id="PTHR46118:SF4">
    <property type="entry name" value="PROTEIN ABHD11"/>
    <property type="match status" value="1"/>
</dbReference>
<gene>
    <name evidence="4" type="ORF">KUCA_T00001991001</name>
</gene>
<reference evidence="4" key="2">
    <citation type="submission" date="2014-02" db="EMBL/GenBank/DDBJ databases">
        <title>Complete DNA sequence of /Kuraishia capsulata/ illustrates novel genomic features among budding yeasts (/Saccharomycotina/).</title>
        <authorList>
            <person name="Morales L."/>
            <person name="Noel B."/>
            <person name="Porcel B."/>
            <person name="Marcet-Houben M."/>
            <person name="Hullo M-F."/>
            <person name="Sacerdot C."/>
            <person name="Tekaia F."/>
            <person name="Leh-Louis V."/>
            <person name="Despons L."/>
            <person name="Khanna V."/>
            <person name="Aury J-M."/>
            <person name="Barbe V."/>
            <person name="Couloux A."/>
            <person name="Labadie K."/>
            <person name="Pelletier E."/>
            <person name="Souciet J-L."/>
            <person name="Boekhout T."/>
            <person name="Gabaldon T."/>
            <person name="Wincker P."/>
            <person name="Dujon B."/>
        </authorList>
    </citation>
    <scope>NUCLEOTIDE SEQUENCE</scope>
    <source>
        <strain evidence="4">CBS 1993</strain>
    </source>
</reference>
<dbReference type="GeneID" id="34519418"/>
<dbReference type="InterPro" id="IPR000073">
    <property type="entry name" value="AB_hydrolase_1"/>
</dbReference>
<organism evidence="4 5">
    <name type="scientific">Kuraishia capsulata CBS 1993</name>
    <dbReference type="NCBI Taxonomy" id="1382522"/>
    <lineage>
        <taxon>Eukaryota</taxon>
        <taxon>Fungi</taxon>
        <taxon>Dikarya</taxon>
        <taxon>Ascomycota</taxon>
        <taxon>Saccharomycotina</taxon>
        <taxon>Pichiomycetes</taxon>
        <taxon>Pichiales</taxon>
        <taxon>Pichiaceae</taxon>
        <taxon>Kuraishia</taxon>
    </lineage>
</organism>
<dbReference type="OrthoDB" id="8119704at2759"/>
<keyword evidence="2" id="KW-0378">Hydrolase</keyword>
<dbReference type="Gene3D" id="3.40.50.1820">
    <property type="entry name" value="alpha/beta hydrolase"/>
    <property type="match status" value="1"/>
</dbReference>
<dbReference type="GO" id="GO:0005739">
    <property type="term" value="C:mitochondrion"/>
    <property type="evidence" value="ECO:0007669"/>
    <property type="project" value="TreeGrafter"/>
</dbReference>
<name>W6MV22_9ASCO</name>
<dbReference type="RefSeq" id="XP_022458030.1">
    <property type="nucleotide sequence ID" value="XM_022604227.1"/>
</dbReference>
<dbReference type="Pfam" id="PF00561">
    <property type="entry name" value="Abhydrolase_1"/>
    <property type="match status" value="1"/>
</dbReference>
<dbReference type="HOGENOM" id="CLU_020336_53_0_1"/>
<evidence type="ECO:0000313" key="5">
    <source>
        <dbReference type="Proteomes" id="UP000019384"/>
    </source>
</evidence>